<keyword evidence="1" id="KW-0812">Transmembrane</keyword>
<dbReference type="Proteomes" id="UP000835052">
    <property type="component" value="Unassembled WGS sequence"/>
</dbReference>
<protein>
    <recommendedName>
        <fullName evidence="4">RRM domain-containing protein</fullName>
    </recommendedName>
</protein>
<dbReference type="OrthoDB" id="5835376at2759"/>
<dbReference type="GO" id="GO:0003676">
    <property type="term" value="F:nucleic acid binding"/>
    <property type="evidence" value="ECO:0007669"/>
    <property type="project" value="InterPro"/>
</dbReference>
<dbReference type="SUPFAM" id="SSF54928">
    <property type="entry name" value="RNA-binding domain, RBD"/>
    <property type="match status" value="1"/>
</dbReference>
<keyword evidence="1" id="KW-1133">Transmembrane helix</keyword>
<keyword evidence="1" id="KW-0472">Membrane</keyword>
<feature type="transmembrane region" description="Helical" evidence="1">
    <location>
        <begin position="121"/>
        <end position="144"/>
    </location>
</feature>
<proteinExistence type="predicted"/>
<evidence type="ECO:0000313" key="3">
    <source>
        <dbReference type="Proteomes" id="UP000835052"/>
    </source>
</evidence>
<dbReference type="InterPro" id="IPR035979">
    <property type="entry name" value="RBD_domain_sf"/>
</dbReference>
<organism evidence="2 3">
    <name type="scientific">Caenorhabditis auriculariae</name>
    <dbReference type="NCBI Taxonomy" id="2777116"/>
    <lineage>
        <taxon>Eukaryota</taxon>
        <taxon>Metazoa</taxon>
        <taxon>Ecdysozoa</taxon>
        <taxon>Nematoda</taxon>
        <taxon>Chromadorea</taxon>
        <taxon>Rhabditida</taxon>
        <taxon>Rhabditina</taxon>
        <taxon>Rhabditomorpha</taxon>
        <taxon>Rhabditoidea</taxon>
        <taxon>Rhabditidae</taxon>
        <taxon>Peloderinae</taxon>
        <taxon>Caenorhabditis</taxon>
    </lineage>
</organism>
<sequence>MVSAGKCVGNAFRSSLYARSAETSNALRIMNLSVLRERTKEYFLWICFCPLLFTFSIISVAQIFFRFITCNYDKPRMVLLGYFVLVLAVFVAYACLYTDFLSISLQKFSAVSYVVFKIARIIFTWSFSFWPAMGLFLATLSYFLHKSYEYVRQKTKTFLDDTFTADELERSVIDGESKVPASEEAVDSGDAADVVLSGWGSRAFDRNQKFSAPSRCLKIRGLLKENDPATVLDMSLVLRLRLVENNGQVISWAHLAIDSEPGFLYVMFRDLQDASVAFNRMNGFYYNGRLVAVRFLRHEKYAERFPNCAKL</sequence>
<feature type="transmembrane region" description="Helical" evidence="1">
    <location>
        <begin position="42"/>
        <end position="65"/>
    </location>
</feature>
<dbReference type="AlphaFoldDB" id="A0A8S1HWY3"/>
<name>A0A8S1HWY3_9PELO</name>
<feature type="transmembrane region" description="Helical" evidence="1">
    <location>
        <begin position="77"/>
        <end position="101"/>
    </location>
</feature>
<accession>A0A8S1HWY3</accession>
<keyword evidence="3" id="KW-1185">Reference proteome</keyword>
<evidence type="ECO:0000256" key="1">
    <source>
        <dbReference type="SAM" id="Phobius"/>
    </source>
</evidence>
<reference evidence="2" key="1">
    <citation type="submission" date="2020-10" db="EMBL/GenBank/DDBJ databases">
        <authorList>
            <person name="Kikuchi T."/>
        </authorList>
    </citation>
    <scope>NUCLEOTIDE SEQUENCE</scope>
    <source>
        <strain evidence="2">NKZ352</strain>
    </source>
</reference>
<dbReference type="Gene3D" id="3.30.70.330">
    <property type="match status" value="1"/>
</dbReference>
<evidence type="ECO:0008006" key="4">
    <source>
        <dbReference type="Google" id="ProtNLM"/>
    </source>
</evidence>
<gene>
    <name evidence="2" type="ORF">CAUJ_LOCUS14740</name>
</gene>
<comment type="caution">
    <text evidence="2">The sequence shown here is derived from an EMBL/GenBank/DDBJ whole genome shotgun (WGS) entry which is preliminary data.</text>
</comment>
<dbReference type="EMBL" id="CAJGYM010000140">
    <property type="protein sequence ID" value="CAD6198835.1"/>
    <property type="molecule type" value="Genomic_DNA"/>
</dbReference>
<dbReference type="InterPro" id="IPR012677">
    <property type="entry name" value="Nucleotide-bd_a/b_plait_sf"/>
</dbReference>
<evidence type="ECO:0000313" key="2">
    <source>
        <dbReference type="EMBL" id="CAD6198835.1"/>
    </source>
</evidence>